<dbReference type="Pfam" id="PF04932">
    <property type="entry name" value="Wzy_C"/>
    <property type="match status" value="1"/>
</dbReference>
<name>A0A6C0NZL2_9BACL</name>
<evidence type="ECO:0000313" key="7">
    <source>
        <dbReference type="EMBL" id="QHW31551.1"/>
    </source>
</evidence>
<keyword evidence="8" id="KW-1185">Reference proteome</keyword>
<sequence>MKTKDLSNSKKKIVSDISLLEWFILAAVVLFLFIFPFQIALFNGFSFSFEAPLLESFVYAFVLLLVIGIRLLKTWEITDYRTLLSVLVFLLPIMYFIPYWNAVSVHSAKIMLLLEFMLAVFFLVGMYFAEKNLHGKIIELTLQLSGYMIVIYGLMNLFGQATSPQALWLSSTGYRLTSVFQYPNSYAALLTALFLAGVFSAVNATKWYWRALHLFMLVPIWISFMLTYSRAALVFIPILVLIILLFLRPGKQLRYLIYMLIAIVSSFAILGKITMVSNSISSILQPASGHNNTLSFWNHLPFEGWGLLIGVSVLLTAVSTLIHSKLSDWLDDKTTKLNNTKWSHVAIPALFVIIGALAAALVLSSSSVRSLLPDNIASRLDSINLEQNSVLERETFYKDAIKAAADYPLFGAGGGAWSVIYEKYQNNPYTSRQAHSFFLQTLVETGWLGLIVLIAFLAAVYALFIRAYIKNPSQRSNQFVFFIVSLSILVHSSLDFDMSYGYLAVIVFLCLGAMLAPAQGELKILVFERYKHMKWRFLYPVSISMLAIILIIWSYREYSANLNYQHAVDLATNENKPLSELLPYIDRAIKIAPDDPDYTLRKMDWMQQAFDSTHDASYRQEYNRLLNQLQPFEPYNRSLMLYTYRYLKDEGQYDKVLQKLDESVKDFPWDMNFYEAAIMEYYLAGQRVLTTDSQQSNNEWNRSLGLYNEVVHRMELLKSLPAEQLQGREFDVSQLMRQAIGQIYFYNKNYQEAINLLKIDITGDMNDPGIRINTRYYLASLNAIGQSDDELFKKLVSADPNEANLLNDINKKIQ</sequence>
<keyword evidence="4 5" id="KW-0472">Membrane</keyword>
<evidence type="ECO:0000256" key="4">
    <source>
        <dbReference type="ARBA" id="ARBA00023136"/>
    </source>
</evidence>
<feature type="domain" description="O-antigen ligase-related" evidence="6">
    <location>
        <begin position="342"/>
        <end position="454"/>
    </location>
</feature>
<dbReference type="InterPro" id="IPR007016">
    <property type="entry name" value="O-antigen_ligase-rel_domated"/>
</dbReference>
<feature type="transmembrane region" description="Helical" evidence="5">
    <location>
        <begin position="231"/>
        <end position="248"/>
    </location>
</feature>
<feature type="transmembrane region" description="Helical" evidence="5">
    <location>
        <begin position="140"/>
        <end position="159"/>
    </location>
</feature>
<reference evidence="7 8" key="1">
    <citation type="submission" date="2020-02" db="EMBL/GenBank/DDBJ databases">
        <title>Paenibacillus sp. nov., isolated from rhizosphere soil of tomato.</title>
        <authorList>
            <person name="Weon H.-Y."/>
            <person name="Lee S.A."/>
        </authorList>
    </citation>
    <scope>NUCLEOTIDE SEQUENCE [LARGE SCALE GENOMIC DNA]</scope>
    <source>
        <strain evidence="7 8">14171R-81</strain>
    </source>
</reference>
<dbReference type="KEGG" id="prz:GZH47_12325"/>
<feature type="transmembrane region" description="Helical" evidence="5">
    <location>
        <begin position="304"/>
        <end position="322"/>
    </location>
</feature>
<evidence type="ECO:0000256" key="5">
    <source>
        <dbReference type="SAM" id="Phobius"/>
    </source>
</evidence>
<feature type="transmembrane region" description="Helical" evidence="5">
    <location>
        <begin position="342"/>
        <end position="363"/>
    </location>
</feature>
<proteinExistence type="predicted"/>
<feature type="transmembrane region" description="Helical" evidence="5">
    <location>
        <begin position="255"/>
        <end position="284"/>
    </location>
</feature>
<evidence type="ECO:0000256" key="3">
    <source>
        <dbReference type="ARBA" id="ARBA00022989"/>
    </source>
</evidence>
<keyword evidence="2 5" id="KW-0812">Transmembrane</keyword>
<dbReference type="PANTHER" id="PTHR37422:SF13">
    <property type="entry name" value="LIPOPOLYSACCHARIDE BIOSYNTHESIS PROTEIN PA4999-RELATED"/>
    <property type="match status" value="1"/>
</dbReference>
<accession>A0A6C0NZL2</accession>
<feature type="transmembrane region" description="Helical" evidence="5">
    <location>
        <begin position="477"/>
        <end position="494"/>
    </location>
</feature>
<feature type="transmembrane region" description="Helical" evidence="5">
    <location>
        <begin position="108"/>
        <end position="128"/>
    </location>
</feature>
<feature type="transmembrane region" description="Helical" evidence="5">
    <location>
        <begin position="20"/>
        <end position="41"/>
    </location>
</feature>
<dbReference type="Proteomes" id="UP000479114">
    <property type="component" value="Chromosome"/>
</dbReference>
<evidence type="ECO:0000256" key="1">
    <source>
        <dbReference type="ARBA" id="ARBA00004141"/>
    </source>
</evidence>
<evidence type="ECO:0000256" key="2">
    <source>
        <dbReference type="ARBA" id="ARBA00022692"/>
    </source>
</evidence>
<feature type="transmembrane region" description="Helical" evidence="5">
    <location>
        <begin position="179"/>
        <end position="200"/>
    </location>
</feature>
<evidence type="ECO:0000313" key="8">
    <source>
        <dbReference type="Proteomes" id="UP000479114"/>
    </source>
</evidence>
<comment type="subcellular location">
    <subcellularLocation>
        <location evidence="1">Membrane</location>
        <topology evidence="1">Multi-pass membrane protein</topology>
    </subcellularLocation>
</comment>
<dbReference type="GO" id="GO:0016020">
    <property type="term" value="C:membrane"/>
    <property type="evidence" value="ECO:0007669"/>
    <property type="project" value="UniProtKB-SubCell"/>
</dbReference>
<dbReference type="PANTHER" id="PTHR37422">
    <property type="entry name" value="TEICHURONIC ACID BIOSYNTHESIS PROTEIN TUAE"/>
    <property type="match status" value="1"/>
</dbReference>
<feature type="transmembrane region" description="Helical" evidence="5">
    <location>
        <begin position="446"/>
        <end position="465"/>
    </location>
</feature>
<feature type="transmembrane region" description="Helical" evidence="5">
    <location>
        <begin position="537"/>
        <end position="555"/>
    </location>
</feature>
<dbReference type="RefSeq" id="WP_162640358.1">
    <property type="nucleotide sequence ID" value="NZ_CP048286.1"/>
</dbReference>
<dbReference type="EMBL" id="CP048286">
    <property type="protein sequence ID" value="QHW31551.1"/>
    <property type="molecule type" value="Genomic_DNA"/>
</dbReference>
<organism evidence="7 8">
    <name type="scientific">Paenibacillus rhizovicinus</name>
    <dbReference type="NCBI Taxonomy" id="2704463"/>
    <lineage>
        <taxon>Bacteria</taxon>
        <taxon>Bacillati</taxon>
        <taxon>Bacillota</taxon>
        <taxon>Bacilli</taxon>
        <taxon>Bacillales</taxon>
        <taxon>Paenibacillaceae</taxon>
        <taxon>Paenibacillus</taxon>
    </lineage>
</organism>
<dbReference type="InterPro" id="IPR051533">
    <property type="entry name" value="WaaL-like"/>
</dbReference>
<feature type="transmembrane region" description="Helical" evidence="5">
    <location>
        <begin position="84"/>
        <end position="102"/>
    </location>
</feature>
<feature type="transmembrane region" description="Helical" evidence="5">
    <location>
        <begin position="500"/>
        <end position="516"/>
    </location>
</feature>
<keyword evidence="3 5" id="KW-1133">Transmembrane helix</keyword>
<gene>
    <name evidence="7" type="ORF">GZH47_12325</name>
</gene>
<dbReference type="AlphaFoldDB" id="A0A6C0NZL2"/>
<feature type="transmembrane region" description="Helical" evidence="5">
    <location>
        <begin position="53"/>
        <end position="72"/>
    </location>
</feature>
<feature type="transmembrane region" description="Helical" evidence="5">
    <location>
        <begin position="207"/>
        <end position="225"/>
    </location>
</feature>
<protein>
    <recommendedName>
        <fullName evidence="6">O-antigen ligase-related domain-containing protein</fullName>
    </recommendedName>
</protein>
<evidence type="ECO:0000259" key="6">
    <source>
        <dbReference type="Pfam" id="PF04932"/>
    </source>
</evidence>